<dbReference type="InterPro" id="IPR036676">
    <property type="entry name" value="PurM-like_C_sf"/>
</dbReference>
<dbReference type="CDD" id="cd02203">
    <property type="entry name" value="PurL_repeat1"/>
    <property type="match status" value="1"/>
</dbReference>
<feature type="binding site" evidence="8">
    <location>
        <position position="239"/>
    </location>
    <ligand>
        <name>substrate</name>
    </ligand>
</feature>
<feature type="binding site" evidence="8">
    <location>
        <begin position="93"/>
        <end position="96"/>
    </location>
    <ligand>
        <name>substrate</name>
    </ligand>
</feature>
<dbReference type="NCBIfam" id="NF002290">
    <property type="entry name" value="PRK01213.1"/>
    <property type="match status" value="1"/>
</dbReference>
<dbReference type="AlphaFoldDB" id="A0A532UTZ6"/>
<feature type="binding site" evidence="8">
    <location>
        <position position="92"/>
    </location>
    <ligand>
        <name>Mg(2+)</name>
        <dbReference type="ChEBI" id="CHEBI:18420"/>
        <label>1</label>
    </ligand>
</feature>
<feature type="binding site" evidence="8">
    <location>
        <position position="90"/>
    </location>
    <ligand>
        <name>ATP</name>
        <dbReference type="ChEBI" id="CHEBI:30616"/>
    </ligand>
</feature>
<dbReference type="InterPro" id="IPR036921">
    <property type="entry name" value="PurM-like_N_sf"/>
</dbReference>
<keyword evidence="5 8" id="KW-0658">Purine biosynthesis</keyword>
<dbReference type="EC" id="6.3.5.3" evidence="8"/>
<comment type="subunit">
    <text evidence="8">Monomer. Part of the FGAM synthase complex composed of 1 PurL, 1 PurQ and 2 PurS subunits.</text>
</comment>
<keyword evidence="1 8" id="KW-0963">Cytoplasm</keyword>
<dbReference type="HAMAP" id="MF_00420">
    <property type="entry name" value="PurL_2"/>
    <property type="match status" value="1"/>
</dbReference>
<dbReference type="Gene3D" id="3.30.1330.10">
    <property type="entry name" value="PurM-like, N-terminal domain"/>
    <property type="match status" value="2"/>
</dbReference>
<dbReference type="GO" id="GO:0004642">
    <property type="term" value="F:phosphoribosylformylglycinamidine synthase activity"/>
    <property type="evidence" value="ECO:0007669"/>
    <property type="project" value="UniProtKB-UniRule"/>
</dbReference>
<feature type="domain" description="Phosphoribosylformylglycinamidine synthase linker" evidence="11">
    <location>
        <begin position="9"/>
        <end position="51"/>
    </location>
</feature>
<comment type="catalytic activity">
    <reaction evidence="8">
        <text>N(2)-formyl-N(1)-(5-phospho-beta-D-ribosyl)glycinamide + L-glutamine + ATP + H2O = 2-formamido-N(1)-(5-O-phospho-beta-D-ribosyl)acetamidine + L-glutamate + ADP + phosphate + H(+)</text>
        <dbReference type="Rhea" id="RHEA:17129"/>
        <dbReference type="ChEBI" id="CHEBI:15377"/>
        <dbReference type="ChEBI" id="CHEBI:15378"/>
        <dbReference type="ChEBI" id="CHEBI:29985"/>
        <dbReference type="ChEBI" id="CHEBI:30616"/>
        <dbReference type="ChEBI" id="CHEBI:43474"/>
        <dbReference type="ChEBI" id="CHEBI:58359"/>
        <dbReference type="ChEBI" id="CHEBI:147286"/>
        <dbReference type="ChEBI" id="CHEBI:147287"/>
        <dbReference type="ChEBI" id="CHEBI:456216"/>
        <dbReference type="EC" id="6.3.5.3"/>
    </reaction>
</comment>
<keyword evidence="4 8" id="KW-0547">Nucleotide-binding</keyword>
<dbReference type="InterPro" id="IPR010918">
    <property type="entry name" value="PurM-like_C_dom"/>
</dbReference>
<dbReference type="Proteomes" id="UP000319619">
    <property type="component" value="Unassembled WGS sequence"/>
</dbReference>
<keyword evidence="6 8" id="KW-0067">ATP-binding</keyword>
<dbReference type="Pfam" id="PF00586">
    <property type="entry name" value="AIRS"/>
    <property type="match status" value="2"/>
</dbReference>
<dbReference type="InterPro" id="IPR041609">
    <property type="entry name" value="PurL_linker"/>
</dbReference>
<evidence type="ECO:0000256" key="8">
    <source>
        <dbReference type="HAMAP-Rule" id="MF_00420"/>
    </source>
</evidence>
<feature type="domain" description="PurM-like N-terminal" evidence="9">
    <location>
        <begin position="440"/>
        <end position="558"/>
    </location>
</feature>
<feature type="binding site" evidence="8">
    <location>
        <position position="115"/>
    </location>
    <ligand>
        <name>substrate</name>
    </ligand>
</feature>
<keyword evidence="3 8" id="KW-0479">Metal-binding</keyword>
<dbReference type="PANTHER" id="PTHR43555">
    <property type="entry name" value="PHOSPHORIBOSYLFORMYLGLYCINAMIDINE SYNTHASE SUBUNIT PURL"/>
    <property type="match status" value="1"/>
</dbReference>
<feature type="binding site" evidence="8">
    <location>
        <position position="534"/>
    </location>
    <ligand>
        <name>ATP</name>
        <dbReference type="ChEBI" id="CHEBI:30616"/>
    </ligand>
</feature>
<evidence type="ECO:0000259" key="11">
    <source>
        <dbReference type="Pfam" id="PF18072"/>
    </source>
</evidence>
<keyword evidence="7 8" id="KW-0460">Magnesium</keyword>
<dbReference type="InterPro" id="IPR016188">
    <property type="entry name" value="PurM-like_N"/>
</dbReference>
<dbReference type="EMBL" id="NJBN01000010">
    <property type="protein sequence ID" value="TKJ38425.1"/>
    <property type="molecule type" value="Genomic_DNA"/>
</dbReference>
<feature type="domain" description="PurM-like N-terminal" evidence="9">
    <location>
        <begin position="74"/>
        <end position="188"/>
    </location>
</feature>
<feature type="domain" description="PurM-like C-terminal" evidence="10">
    <location>
        <begin position="201"/>
        <end position="354"/>
    </location>
</feature>
<comment type="caution">
    <text evidence="12">The sequence shown here is derived from an EMBL/GenBank/DDBJ whole genome shotgun (WGS) entry which is preliminary data.</text>
</comment>
<evidence type="ECO:0000313" key="13">
    <source>
        <dbReference type="Proteomes" id="UP000319619"/>
    </source>
</evidence>
<organism evidence="12 13">
    <name type="scientific">candidate division LCP-89 bacterium B3_LCP</name>
    <dbReference type="NCBI Taxonomy" id="2012998"/>
    <lineage>
        <taxon>Bacteria</taxon>
        <taxon>Pseudomonadati</taxon>
        <taxon>Bacteria division LCP-89</taxon>
    </lineage>
</organism>
<feature type="binding site" evidence="8">
    <location>
        <position position="535"/>
    </location>
    <ligand>
        <name>Mg(2+)</name>
        <dbReference type="ChEBI" id="CHEBI:18420"/>
        <label>1</label>
    </ligand>
</feature>
<sequence length="746" mass="80705">MTPPPVTLNLAVQHGLNEEEYDRILKILGRTPTFAELGVFSVMWSEHCSYKNSIHELKKLPRTSPRMLAEAGEENAGLVDIGHGLAVAFKIESHNHPCAVEPYQGAATGVGGIMRDIFTMGARPIASLDSLHLGPLEVPRNRFLMDGVVRGVGDYGNCLGIPTVAGEVVFHEGYSANPIINCMAVGIVKKDHIASATAEGEGNPVIMFGSRTGRDGIHGATFASEEISDESEEKRSSVQVGDPFAEKLLLEATLELVKSGVLVGIQDMGAAGITCSSSEMSAHGKSGIEIDLDKVALREEGMSAYEILLSESQERMLAVVKKGREEEAEAILNRWELLHANIGRVTSDGNMRVFFQGEQVCEIPSEMLALGGGTPVYQRESRRPEFLDETNNIDLGPYRQERDWNVALLSLLASPNICDKSWVTEQYDATVRTNTIAGPGGDAAVIWVKDTPLALAMTTDCNPRFVYLNPRRGAALAVAEAARNVSCTGAEPIAITNCLNFGNPYKPESFYYFKEAVAGMGEACRIFETPVTGGNVSFYNEAEDTSILPTPVIGMLGLLQDVDKAIGSRFKNAGDRIILLGQTGPDLGGSEYLYHIHGVLAGDAPTLDLDLEKRTQKCLREAIKRGLLRSAHDCSEGGFTVALAECCMISQHETLGAVVQLKEGDLTTTDLLFAETPSRIIISVLPEHINDVITFAESMQVPAIEIGEVTDDSLKIGGWVDLPSDAMRKAYFDSLHSMFSKAQAIE</sequence>
<reference evidence="12 13" key="1">
    <citation type="submission" date="2017-06" db="EMBL/GenBank/DDBJ databases">
        <title>Novel microbial phyla capable of carbon fixation and sulfur reduction in deep-sea sediments.</title>
        <authorList>
            <person name="Huang J."/>
            <person name="Baker B."/>
            <person name="Wang Y."/>
        </authorList>
    </citation>
    <scope>NUCLEOTIDE SEQUENCE [LARGE SCALE GENOMIC DNA]</scope>
    <source>
        <strain evidence="12">B3_LCP</strain>
    </source>
</reference>
<evidence type="ECO:0000256" key="3">
    <source>
        <dbReference type="ARBA" id="ARBA00022723"/>
    </source>
</evidence>
<dbReference type="GO" id="GO:0005737">
    <property type="term" value="C:cytoplasm"/>
    <property type="evidence" value="ECO:0007669"/>
    <property type="project" value="UniProtKB-SubCell"/>
</dbReference>
<feature type="domain" description="PurM-like C-terminal" evidence="10">
    <location>
        <begin position="573"/>
        <end position="713"/>
    </location>
</feature>
<dbReference type="SUPFAM" id="SSF56042">
    <property type="entry name" value="PurM C-terminal domain-like"/>
    <property type="match status" value="2"/>
</dbReference>
<evidence type="ECO:0000256" key="5">
    <source>
        <dbReference type="ARBA" id="ARBA00022755"/>
    </source>
</evidence>
<evidence type="ECO:0000256" key="6">
    <source>
        <dbReference type="ARBA" id="ARBA00022840"/>
    </source>
</evidence>
<evidence type="ECO:0000259" key="10">
    <source>
        <dbReference type="Pfam" id="PF02769"/>
    </source>
</evidence>
<proteinExistence type="inferred from homology"/>
<gene>
    <name evidence="8" type="primary">purL</name>
    <name evidence="12" type="ORF">CEE37_12975</name>
</gene>
<feature type="binding site" evidence="8">
    <location>
        <begin position="311"/>
        <end position="313"/>
    </location>
    <ligand>
        <name>substrate</name>
    </ligand>
</feature>
<evidence type="ECO:0000256" key="4">
    <source>
        <dbReference type="ARBA" id="ARBA00022741"/>
    </source>
</evidence>
<feature type="binding site" evidence="8">
    <location>
        <position position="50"/>
    </location>
    <ligand>
        <name>ATP</name>
        <dbReference type="ChEBI" id="CHEBI:30616"/>
    </ligand>
</feature>
<dbReference type="PANTHER" id="PTHR43555:SF1">
    <property type="entry name" value="PHOSPHORIBOSYLFORMYLGLYCINAMIDINE SYNTHASE SUBUNIT PURL"/>
    <property type="match status" value="1"/>
</dbReference>
<dbReference type="NCBIfam" id="TIGR01736">
    <property type="entry name" value="FGAM_synth_II"/>
    <property type="match status" value="1"/>
</dbReference>
<feature type="binding site" evidence="8">
    <location>
        <position position="497"/>
    </location>
    <ligand>
        <name>ATP</name>
        <dbReference type="ChEBI" id="CHEBI:30616"/>
    </ligand>
</feature>
<feature type="binding site" evidence="8">
    <location>
        <position position="537"/>
    </location>
    <ligand>
        <name>substrate</name>
    </ligand>
</feature>
<evidence type="ECO:0000259" key="9">
    <source>
        <dbReference type="Pfam" id="PF00586"/>
    </source>
</evidence>
<evidence type="ECO:0000256" key="7">
    <source>
        <dbReference type="ARBA" id="ARBA00022842"/>
    </source>
</evidence>
<dbReference type="InterPro" id="IPR010074">
    <property type="entry name" value="PRibForGlyAmidine_synth_PurL"/>
</dbReference>
<dbReference type="UniPathway" id="UPA00074">
    <property type="reaction ID" value="UER00128"/>
</dbReference>
<feature type="active site" evidence="8">
    <location>
        <position position="47"/>
    </location>
</feature>
<protein>
    <recommendedName>
        <fullName evidence="8">Phosphoribosylformylglycinamidine synthase subunit PurL</fullName>
        <shortName evidence="8">FGAM synthase</shortName>
        <ecNumber evidence="8">6.3.5.3</ecNumber>
    </recommendedName>
    <alternativeName>
        <fullName evidence="8">Formylglycinamide ribonucleotide amidotransferase subunit II</fullName>
        <shortName evidence="8">FGAR amidotransferase II</shortName>
        <shortName evidence="8">FGAR-AT II</shortName>
    </alternativeName>
    <alternativeName>
        <fullName evidence="8">Glutamine amidotransferase PurL</fullName>
    </alternativeName>
    <alternativeName>
        <fullName evidence="8">Phosphoribosylformylglycinamidine synthase subunit II</fullName>
    </alternativeName>
</protein>
<dbReference type="Pfam" id="PF02769">
    <property type="entry name" value="AIRS_C"/>
    <property type="match status" value="2"/>
</dbReference>
<feature type="active site" description="Proton acceptor" evidence="8">
    <location>
        <position position="94"/>
    </location>
</feature>
<comment type="pathway">
    <text evidence="8">Purine metabolism; IMP biosynthesis via de novo pathway; 5-amino-1-(5-phospho-D-ribosyl)imidazole from N(2)-formyl-N(1)-(5-phospho-D-ribosyl)glycinamide: step 1/2.</text>
</comment>
<name>A0A532UTZ6_UNCL8</name>
<accession>A0A532UTZ6</accession>
<evidence type="ECO:0000313" key="12">
    <source>
        <dbReference type="EMBL" id="TKJ38425.1"/>
    </source>
</evidence>
<comment type="similarity">
    <text evidence="8">Belongs to the FGAMS family.</text>
</comment>
<comment type="function">
    <text evidence="8">Part of the phosphoribosylformylglycinamidine synthase complex involved in the purines biosynthetic pathway. Catalyzes the ATP-dependent conversion of formylglycinamide ribonucleotide (FGAR) and glutamine to yield formylglycinamidine ribonucleotide (FGAM) and glutamate. The FGAM synthase complex is composed of three subunits. PurQ produces an ammonia molecule by converting glutamine to glutamate. PurL transfers the ammonia molecule to FGAR to form FGAM in an ATP-dependent manner. PurS interacts with PurQ and PurL and is thought to assist in the transfer of the ammonia molecule from PurQ to PurL.</text>
</comment>
<dbReference type="CDD" id="cd02204">
    <property type="entry name" value="PurL_repeat2"/>
    <property type="match status" value="1"/>
</dbReference>
<dbReference type="GO" id="GO:0005524">
    <property type="term" value="F:ATP binding"/>
    <property type="evidence" value="ECO:0007669"/>
    <property type="project" value="UniProtKB-UniRule"/>
</dbReference>
<dbReference type="FunFam" id="3.30.1330.10:FF:000004">
    <property type="entry name" value="Phosphoribosylformylglycinamidine synthase subunit PurL"/>
    <property type="match status" value="1"/>
</dbReference>
<keyword evidence="2 8" id="KW-0436">Ligase</keyword>
<evidence type="ECO:0000256" key="1">
    <source>
        <dbReference type="ARBA" id="ARBA00022490"/>
    </source>
</evidence>
<dbReference type="GO" id="GO:0006189">
    <property type="term" value="P:'de novo' IMP biosynthetic process"/>
    <property type="evidence" value="ECO:0007669"/>
    <property type="project" value="UniProtKB-UniRule"/>
</dbReference>
<dbReference type="Gene3D" id="3.90.650.10">
    <property type="entry name" value="PurM-like C-terminal domain"/>
    <property type="match status" value="2"/>
</dbReference>
<dbReference type="PIRSF" id="PIRSF001587">
    <property type="entry name" value="FGAM_synthase_II"/>
    <property type="match status" value="1"/>
</dbReference>
<feature type="binding site" evidence="8">
    <location>
        <position position="116"/>
    </location>
    <ligand>
        <name>Mg(2+)</name>
        <dbReference type="ChEBI" id="CHEBI:18420"/>
        <label>2</label>
    </ligand>
</feature>
<comment type="caution">
    <text evidence="8">Lacks conserved residue(s) required for the propagation of feature annotation.</text>
</comment>
<evidence type="ECO:0000256" key="2">
    <source>
        <dbReference type="ARBA" id="ARBA00022598"/>
    </source>
</evidence>
<feature type="binding site" evidence="8">
    <location>
        <position position="267"/>
    </location>
    <ligand>
        <name>Mg(2+)</name>
        <dbReference type="ChEBI" id="CHEBI:18420"/>
        <label>2</label>
    </ligand>
</feature>
<dbReference type="Pfam" id="PF18072">
    <property type="entry name" value="FGAR-AT_linker"/>
    <property type="match status" value="1"/>
</dbReference>
<comment type="subcellular location">
    <subcellularLocation>
        <location evidence="8">Cytoplasm</location>
    </subcellularLocation>
</comment>
<dbReference type="SUPFAM" id="SSF55326">
    <property type="entry name" value="PurM N-terminal domain-like"/>
    <property type="match status" value="2"/>
</dbReference>
<dbReference type="GO" id="GO:0000287">
    <property type="term" value="F:magnesium ion binding"/>
    <property type="evidence" value="ECO:0007669"/>
    <property type="project" value="UniProtKB-UniRule"/>
</dbReference>